<dbReference type="SMART" id="SM00382">
    <property type="entry name" value="AAA"/>
    <property type="match status" value="1"/>
</dbReference>
<dbReference type="PANTHER" id="PTHR23389">
    <property type="entry name" value="CHROMOSOME TRANSMISSION FIDELITY FACTOR 18"/>
    <property type="match status" value="1"/>
</dbReference>
<feature type="compositionally biased region" description="Acidic residues" evidence="8">
    <location>
        <begin position="488"/>
        <end position="497"/>
    </location>
</feature>
<dbReference type="InterPro" id="IPR003593">
    <property type="entry name" value="AAA+_ATPase"/>
</dbReference>
<keyword evidence="5" id="KW-0547">Nucleotide-binding</keyword>
<dbReference type="InterPro" id="IPR013725">
    <property type="entry name" value="DNA_replication_fac_RFC1_C"/>
</dbReference>
<dbReference type="GO" id="GO:0005524">
    <property type="term" value="F:ATP binding"/>
    <property type="evidence" value="ECO:0007669"/>
    <property type="project" value="UniProtKB-KW"/>
</dbReference>
<evidence type="ECO:0000313" key="11">
    <source>
        <dbReference type="Proteomes" id="UP001190700"/>
    </source>
</evidence>
<organism evidence="10 11">
    <name type="scientific">Cymbomonas tetramitiformis</name>
    <dbReference type="NCBI Taxonomy" id="36881"/>
    <lineage>
        <taxon>Eukaryota</taxon>
        <taxon>Viridiplantae</taxon>
        <taxon>Chlorophyta</taxon>
        <taxon>Pyramimonadophyceae</taxon>
        <taxon>Pyramimonadales</taxon>
        <taxon>Pyramimonadaceae</taxon>
        <taxon>Cymbomonas</taxon>
    </lineage>
</organism>
<dbReference type="GO" id="GO:0006281">
    <property type="term" value="P:DNA repair"/>
    <property type="evidence" value="ECO:0007669"/>
    <property type="project" value="InterPro"/>
</dbReference>
<dbReference type="Pfam" id="PF08519">
    <property type="entry name" value="RFC1"/>
    <property type="match status" value="1"/>
</dbReference>
<accession>A0AAE0BUC6</accession>
<dbReference type="Gene3D" id="3.40.50.300">
    <property type="entry name" value="P-loop containing nucleotide triphosphate hydrolases"/>
    <property type="match status" value="1"/>
</dbReference>
<evidence type="ECO:0000256" key="6">
    <source>
        <dbReference type="ARBA" id="ARBA00022840"/>
    </source>
</evidence>
<dbReference type="Gene3D" id="1.20.272.10">
    <property type="match status" value="1"/>
</dbReference>
<evidence type="ECO:0000259" key="9">
    <source>
        <dbReference type="SMART" id="SM00382"/>
    </source>
</evidence>
<dbReference type="InterPro" id="IPR003959">
    <property type="entry name" value="ATPase_AAA_core"/>
</dbReference>
<dbReference type="InterPro" id="IPR012178">
    <property type="entry name" value="RFC1"/>
</dbReference>
<feature type="region of interest" description="Disordered" evidence="8">
    <location>
        <begin position="455"/>
        <end position="547"/>
    </location>
</feature>
<feature type="compositionally biased region" description="Basic residues" evidence="8">
    <location>
        <begin position="533"/>
        <end position="547"/>
    </location>
</feature>
<keyword evidence="7" id="KW-0539">Nucleus</keyword>
<dbReference type="Pfam" id="PF00004">
    <property type="entry name" value="AAA"/>
    <property type="match status" value="1"/>
</dbReference>
<name>A0AAE0BUC6_9CHLO</name>
<dbReference type="GO" id="GO:0016887">
    <property type="term" value="F:ATP hydrolysis activity"/>
    <property type="evidence" value="ECO:0007669"/>
    <property type="project" value="InterPro"/>
</dbReference>
<dbReference type="InterPro" id="IPR008921">
    <property type="entry name" value="DNA_pol3_clamp-load_cplx_C"/>
</dbReference>
<evidence type="ECO:0000256" key="7">
    <source>
        <dbReference type="ARBA" id="ARBA00023242"/>
    </source>
</evidence>
<dbReference type="CDD" id="cd18140">
    <property type="entry name" value="HLD_clamp_RFC"/>
    <property type="match status" value="1"/>
</dbReference>
<evidence type="ECO:0000313" key="10">
    <source>
        <dbReference type="EMBL" id="KAK3242089.1"/>
    </source>
</evidence>
<evidence type="ECO:0000256" key="4">
    <source>
        <dbReference type="ARBA" id="ARBA00022705"/>
    </source>
</evidence>
<gene>
    <name evidence="10" type="ORF">CYMTET_48206</name>
</gene>
<comment type="subunit">
    <text evidence="3">Heterotetramer of subunits RFC2, RFC3, RFC4 and RFC5 that can form a complex with RFC1.</text>
</comment>
<keyword evidence="6" id="KW-0067">ATP-binding</keyword>
<dbReference type="InterPro" id="IPR047854">
    <property type="entry name" value="RFC_lid"/>
</dbReference>
<comment type="similarity">
    <text evidence="2">Belongs to the activator 1 large subunit family.</text>
</comment>
<dbReference type="EMBL" id="LGRX02033239">
    <property type="protein sequence ID" value="KAK3242089.1"/>
    <property type="molecule type" value="Genomic_DNA"/>
</dbReference>
<evidence type="ECO:0000256" key="3">
    <source>
        <dbReference type="ARBA" id="ARBA00011480"/>
    </source>
</evidence>
<proteinExistence type="inferred from homology"/>
<evidence type="ECO:0000256" key="1">
    <source>
        <dbReference type="ARBA" id="ARBA00004123"/>
    </source>
</evidence>
<dbReference type="Pfam" id="PF25361">
    <property type="entry name" value="AAA_lid_RFC1"/>
    <property type="match status" value="1"/>
</dbReference>
<evidence type="ECO:0000256" key="2">
    <source>
        <dbReference type="ARBA" id="ARBA00006116"/>
    </source>
</evidence>
<protein>
    <submittedName>
        <fullName evidence="10">Replication factor C subunit 1</fullName>
    </submittedName>
</protein>
<evidence type="ECO:0000256" key="5">
    <source>
        <dbReference type="ARBA" id="ARBA00022741"/>
    </source>
</evidence>
<sequence length="547" mass="60118">MEGLQAALLSGPPGIGKTSSAKIIAESLGFETMEINASDTRGKSEKDVEGGVGGRLMNQVREMVTNRSMGLGGIGFKSLNRAKPQVLIMDEVDGMSGSAERGGVADLIQTIKISRIPIICICNDAYKTSIRSLGNHTLDLKFNRPQKPMVAKRMIAICQGEGLEVDQPTMEALVESCNNDIRCLLNTLQLRRRLSTKLSYDEVKAGKAGKKDLDLSAFTVAEQLLGPDIRRLTVGERIDLMFQDADILPLFIQENYIQMRPTDAGNDEGKRMDLIARAADCLGDGDILSLQVRKYQKWQLMPSTNAAFIHAASLVTGRRDTFDQYERNFHRFPTWLGKNSSGTKCRRLLGELHAHSSASGALTANRQSLRLHYLPVLRNMLTGPLRRDGQEGIADVMEIMDAYSFNKDDYESTLELTKFKSKAPMFEDPTKDIPTAVKSAFTRECNKASRHLKWANQAGAKKASAKKGAATEDFGAEEGGEENGTREEGEDEEDEEADKEKKLQKIAKSKLARINFEGSEEKGKGKAKSAAGRAKKPAAKKPAKGKK</sequence>
<dbReference type="AlphaFoldDB" id="A0AAE0BUC6"/>
<feature type="domain" description="AAA+ ATPase" evidence="9">
    <location>
        <begin position="3"/>
        <end position="148"/>
    </location>
</feature>
<feature type="compositionally biased region" description="Low complexity" evidence="8">
    <location>
        <begin position="458"/>
        <end position="473"/>
    </location>
</feature>
<comment type="caution">
    <text evidence="10">The sequence shown here is derived from an EMBL/GenBank/DDBJ whole genome shotgun (WGS) entry which is preliminary data.</text>
</comment>
<dbReference type="PANTHER" id="PTHR23389:SF6">
    <property type="entry name" value="REPLICATION FACTOR C SUBUNIT 1"/>
    <property type="match status" value="1"/>
</dbReference>
<comment type="subcellular location">
    <subcellularLocation>
        <location evidence="1">Nucleus</location>
    </subcellularLocation>
</comment>
<dbReference type="CDD" id="cd00009">
    <property type="entry name" value="AAA"/>
    <property type="match status" value="1"/>
</dbReference>
<dbReference type="GO" id="GO:0005663">
    <property type="term" value="C:DNA replication factor C complex"/>
    <property type="evidence" value="ECO:0007669"/>
    <property type="project" value="InterPro"/>
</dbReference>
<dbReference type="Proteomes" id="UP001190700">
    <property type="component" value="Unassembled WGS sequence"/>
</dbReference>
<dbReference type="GO" id="GO:0003677">
    <property type="term" value="F:DNA binding"/>
    <property type="evidence" value="ECO:0007669"/>
    <property type="project" value="InterPro"/>
</dbReference>
<dbReference type="Gene3D" id="1.10.8.60">
    <property type="match status" value="1"/>
</dbReference>
<reference evidence="10 11" key="1">
    <citation type="journal article" date="2015" name="Genome Biol. Evol.">
        <title>Comparative Genomics of a Bacterivorous Green Alga Reveals Evolutionary Causalities and Consequences of Phago-Mixotrophic Mode of Nutrition.</title>
        <authorList>
            <person name="Burns J.A."/>
            <person name="Paasch A."/>
            <person name="Narechania A."/>
            <person name="Kim E."/>
        </authorList>
    </citation>
    <scope>NUCLEOTIDE SEQUENCE [LARGE SCALE GENOMIC DNA]</scope>
    <source>
        <strain evidence="10 11">PLY_AMNH</strain>
    </source>
</reference>
<dbReference type="PIRSF" id="PIRSF036578">
    <property type="entry name" value="RFC1"/>
    <property type="match status" value="1"/>
</dbReference>
<dbReference type="GO" id="GO:0003689">
    <property type="term" value="F:DNA clamp loader activity"/>
    <property type="evidence" value="ECO:0007669"/>
    <property type="project" value="InterPro"/>
</dbReference>
<dbReference type="SUPFAM" id="SSF48019">
    <property type="entry name" value="post-AAA+ oligomerization domain-like"/>
    <property type="match status" value="1"/>
</dbReference>
<keyword evidence="11" id="KW-1185">Reference proteome</keyword>
<dbReference type="SUPFAM" id="SSF52540">
    <property type="entry name" value="P-loop containing nucleoside triphosphate hydrolases"/>
    <property type="match status" value="1"/>
</dbReference>
<evidence type="ECO:0000256" key="8">
    <source>
        <dbReference type="SAM" id="MobiDB-lite"/>
    </source>
</evidence>
<dbReference type="GO" id="GO:0006260">
    <property type="term" value="P:DNA replication"/>
    <property type="evidence" value="ECO:0007669"/>
    <property type="project" value="UniProtKB-KW"/>
</dbReference>
<dbReference type="GO" id="GO:0005634">
    <property type="term" value="C:nucleus"/>
    <property type="evidence" value="ECO:0007669"/>
    <property type="project" value="UniProtKB-SubCell"/>
</dbReference>
<dbReference type="InterPro" id="IPR027417">
    <property type="entry name" value="P-loop_NTPase"/>
</dbReference>
<keyword evidence="4" id="KW-0235">DNA replication</keyword>